<dbReference type="PROSITE" id="PS51352">
    <property type="entry name" value="THIOREDOXIN_2"/>
    <property type="match status" value="1"/>
</dbReference>
<dbReference type="SUPFAM" id="SSF52833">
    <property type="entry name" value="Thioredoxin-like"/>
    <property type="match status" value="1"/>
</dbReference>
<dbReference type="InterPro" id="IPR013766">
    <property type="entry name" value="Thioredoxin_domain"/>
</dbReference>
<organism evidence="2">
    <name type="scientific">uncultured bacterium MedeBAC49C08</name>
    <dbReference type="NCBI Taxonomy" id="332274"/>
    <lineage>
        <taxon>Bacteria</taxon>
        <taxon>environmental samples</taxon>
    </lineage>
</organism>
<reference evidence="2" key="1">
    <citation type="journal article" date="2005" name="PLoS Biol.">
        <title>New insights into metabolic properties of marine bacteria encoding proteorhodopsins.</title>
        <authorList>
            <person name="Sabehi G."/>
            <person name="Loy A."/>
            <person name="Jung K.H."/>
            <person name="Partha R."/>
            <person name="Spudich J.L."/>
            <person name="Isaacson T."/>
            <person name="Hirschberg J."/>
            <person name="Wagner M."/>
            <person name="Beja O."/>
        </authorList>
    </citation>
    <scope>NUCLEOTIDE SEQUENCE</scope>
</reference>
<dbReference type="AlphaFoldDB" id="Q4PK44"/>
<dbReference type="Gene3D" id="3.40.30.10">
    <property type="entry name" value="Glutaredoxin"/>
    <property type="match status" value="1"/>
</dbReference>
<sequence length="167" mass="18776">MGPSGKLIEVSPIKNLEVVTPDGITSFYLKNPKSIVVPREPYDENADADLLITQALSKLTSKKKLLLILGGNWCPDCRVLAGMLKNNSVQALLKDNYVVEHIDVGRFDKNLHIPKRFGIEKLYGVPTVLIIDKEENVMNTPFISDWTTARAKNPEDFSFYLSKWLEG</sequence>
<accession>Q4PK44</accession>
<evidence type="ECO:0000313" key="2">
    <source>
        <dbReference type="EMBL" id="AAY82661.1"/>
    </source>
</evidence>
<dbReference type="Pfam" id="PF13899">
    <property type="entry name" value="Thioredoxin_7"/>
    <property type="match status" value="1"/>
</dbReference>
<dbReference type="InterPro" id="IPR036249">
    <property type="entry name" value="Thioredoxin-like_sf"/>
</dbReference>
<dbReference type="EMBL" id="DQ077554">
    <property type="protein sequence ID" value="AAY82661.1"/>
    <property type="molecule type" value="Genomic_DNA"/>
</dbReference>
<name>Q4PK44_9BACT</name>
<feature type="domain" description="Thioredoxin" evidence="1">
    <location>
        <begin position="7"/>
        <end position="167"/>
    </location>
</feature>
<evidence type="ECO:0000259" key="1">
    <source>
        <dbReference type="PROSITE" id="PS51352"/>
    </source>
</evidence>
<protein>
    <recommendedName>
        <fullName evidence="1">Thioredoxin domain-containing protein</fullName>
    </recommendedName>
</protein>
<proteinExistence type="predicted"/>